<feature type="domain" description="DUF7168" evidence="1">
    <location>
        <begin position="53"/>
        <end position="187"/>
    </location>
</feature>
<sequence>MSNEVIKRRIKLLQERTTSRGFTEAEALEAAAKAAQLMNDHGIAASDLVMSAATVTTKTPIRSPKSLMWNTISSCTNCKALVAENPNGGREVSFYGREPGPQIATYLFDVCENAIKHELSKFRAGEFYRRRRAAKTKRKAVDDFTFGLVQRLGSRLRDLFADTRSQSALVEAEAYMGRLVPNTKTVNLKSHKPRFDDATNAGWIAGGKVNLSHGVDRSEESRRLIEGAT</sequence>
<dbReference type="EMBL" id="JAVIZC010000003">
    <property type="protein sequence ID" value="MDR6102767.1"/>
    <property type="molecule type" value="Genomic_DNA"/>
</dbReference>
<gene>
    <name evidence="2" type="ORF">QE369_002964</name>
</gene>
<name>A0AAJ2BDF5_9HYPH</name>
<dbReference type="InterPro" id="IPR055592">
    <property type="entry name" value="DUF7168"/>
</dbReference>
<proteinExistence type="predicted"/>
<dbReference type="Pfam" id="PF23771">
    <property type="entry name" value="DUF7168"/>
    <property type="match status" value="1"/>
</dbReference>
<reference evidence="2" key="1">
    <citation type="submission" date="2023-08" db="EMBL/GenBank/DDBJ databases">
        <title>Functional and genomic diversity of the sorghum phyllosphere microbiome.</title>
        <authorList>
            <person name="Shade A."/>
        </authorList>
    </citation>
    <scope>NUCLEOTIDE SEQUENCE</scope>
    <source>
        <strain evidence="2">SORGH_AS_0974</strain>
    </source>
</reference>
<dbReference type="AlphaFoldDB" id="A0AAJ2BDF5"/>
<organism evidence="2 3">
    <name type="scientific">Agrobacterium larrymoorei</name>
    <dbReference type="NCBI Taxonomy" id="160699"/>
    <lineage>
        <taxon>Bacteria</taxon>
        <taxon>Pseudomonadati</taxon>
        <taxon>Pseudomonadota</taxon>
        <taxon>Alphaproteobacteria</taxon>
        <taxon>Hyphomicrobiales</taxon>
        <taxon>Rhizobiaceae</taxon>
        <taxon>Rhizobium/Agrobacterium group</taxon>
        <taxon>Agrobacterium</taxon>
    </lineage>
</organism>
<evidence type="ECO:0000259" key="1">
    <source>
        <dbReference type="Pfam" id="PF23771"/>
    </source>
</evidence>
<dbReference type="RefSeq" id="WP_309771353.1">
    <property type="nucleotide sequence ID" value="NZ_JAVIZC010000003.1"/>
</dbReference>
<protein>
    <recommendedName>
        <fullName evidence="1">DUF7168 domain-containing protein</fullName>
    </recommendedName>
</protein>
<accession>A0AAJ2BDF5</accession>
<evidence type="ECO:0000313" key="3">
    <source>
        <dbReference type="Proteomes" id="UP001255601"/>
    </source>
</evidence>
<comment type="caution">
    <text evidence="2">The sequence shown here is derived from an EMBL/GenBank/DDBJ whole genome shotgun (WGS) entry which is preliminary data.</text>
</comment>
<dbReference type="Proteomes" id="UP001255601">
    <property type="component" value="Unassembled WGS sequence"/>
</dbReference>
<evidence type="ECO:0000313" key="2">
    <source>
        <dbReference type="EMBL" id="MDR6102767.1"/>
    </source>
</evidence>